<proteinExistence type="inferred from homology"/>
<evidence type="ECO:0000256" key="1">
    <source>
        <dbReference type="ARBA" id="ARBA00010541"/>
    </source>
</evidence>
<keyword evidence="5" id="KW-0732">Signal</keyword>
<organism evidence="7 8">
    <name type="scientific">Geodia barretti</name>
    <name type="common">Barrett's horny sponge</name>
    <dbReference type="NCBI Taxonomy" id="519541"/>
    <lineage>
        <taxon>Eukaryota</taxon>
        <taxon>Metazoa</taxon>
        <taxon>Porifera</taxon>
        <taxon>Demospongiae</taxon>
        <taxon>Heteroscleromorpha</taxon>
        <taxon>Tetractinellida</taxon>
        <taxon>Astrophorina</taxon>
        <taxon>Geodiidae</taxon>
        <taxon>Geodia</taxon>
    </lineage>
</organism>
<feature type="domain" description="PDZ" evidence="6">
    <location>
        <begin position="409"/>
        <end position="463"/>
    </location>
</feature>
<dbReference type="InterPro" id="IPR041489">
    <property type="entry name" value="PDZ_6"/>
</dbReference>
<dbReference type="Pfam" id="PF13365">
    <property type="entry name" value="Trypsin_2"/>
    <property type="match status" value="2"/>
</dbReference>
<evidence type="ECO:0000256" key="4">
    <source>
        <dbReference type="SAM" id="MobiDB-lite"/>
    </source>
</evidence>
<dbReference type="GO" id="GO:0004252">
    <property type="term" value="F:serine-type endopeptidase activity"/>
    <property type="evidence" value="ECO:0007669"/>
    <property type="project" value="InterPro"/>
</dbReference>
<dbReference type="PRINTS" id="PR00834">
    <property type="entry name" value="PROTEASES2C"/>
</dbReference>
<protein>
    <submittedName>
        <fullName evidence="7">Probable periplasmic serine endoprotease DegP-like</fullName>
    </submittedName>
</protein>
<feature type="region of interest" description="Disordered" evidence="4">
    <location>
        <begin position="29"/>
        <end position="65"/>
    </location>
</feature>
<dbReference type="Gene3D" id="2.40.10.10">
    <property type="entry name" value="Trypsin-like serine proteases"/>
    <property type="match status" value="1"/>
</dbReference>
<accession>A0AA35QVU0</accession>
<dbReference type="Proteomes" id="UP001174909">
    <property type="component" value="Unassembled WGS sequence"/>
</dbReference>
<gene>
    <name evidence="7" type="ORF">GBAR_LOCUS1401</name>
</gene>
<dbReference type="Pfam" id="PF17820">
    <property type="entry name" value="PDZ_6"/>
    <property type="match status" value="1"/>
</dbReference>
<dbReference type="PROSITE" id="PS50106">
    <property type="entry name" value="PDZ"/>
    <property type="match status" value="1"/>
</dbReference>
<dbReference type="SMART" id="SM00228">
    <property type="entry name" value="PDZ"/>
    <property type="match status" value="2"/>
</dbReference>
<evidence type="ECO:0000313" key="8">
    <source>
        <dbReference type="Proteomes" id="UP001174909"/>
    </source>
</evidence>
<keyword evidence="8" id="KW-1185">Reference proteome</keyword>
<reference evidence="7" key="1">
    <citation type="submission" date="2023-03" db="EMBL/GenBank/DDBJ databases">
        <authorList>
            <person name="Steffen K."/>
            <person name="Cardenas P."/>
        </authorList>
    </citation>
    <scope>NUCLEOTIDE SEQUENCE</scope>
</reference>
<keyword evidence="3" id="KW-0378">Hydrolase</keyword>
<feature type="chain" id="PRO_5041295287" evidence="5">
    <location>
        <begin position="19"/>
        <end position="503"/>
    </location>
</feature>
<evidence type="ECO:0000256" key="2">
    <source>
        <dbReference type="ARBA" id="ARBA00022670"/>
    </source>
</evidence>
<dbReference type="InterPro" id="IPR009003">
    <property type="entry name" value="Peptidase_S1_PA"/>
</dbReference>
<feature type="signal peptide" evidence="5">
    <location>
        <begin position="1"/>
        <end position="18"/>
    </location>
</feature>
<dbReference type="InterPro" id="IPR043504">
    <property type="entry name" value="Peptidase_S1_PA_chymotrypsin"/>
</dbReference>
<dbReference type="InterPro" id="IPR036034">
    <property type="entry name" value="PDZ_sf"/>
</dbReference>
<dbReference type="PANTHER" id="PTHR22939">
    <property type="entry name" value="SERINE PROTEASE FAMILY S1C HTRA-RELATED"/>
    <property type="match status" value="1"/>
</dbReference>
<dbReference type="InterPro" id="IPR001940">
    <property type="entry name" value="Peptidase_S1C"/>
</dbReference>
<dbReference type="SUPFAM" id="SSF50156">
    <property type="entry name" value="PDZ domain-like"/>
    <property type="match status" value="2"/>
</dbReference>
<name>A0AA35QVU0_GEOBA</name>
<sequence>MPVALALGVLIAAPGCLPEDTEFAALTASATGRQGQEAADREHARQRPGHQRTADIPAPDSVPDAARTQAAWTLADAFAEVARVATPAVVSLTVQHESAGSDEETFERFFGLPQSPQLPQPRLREGRGSGAIVDPAGLVITNNHVVEGASRIEVTFSDDRKLEAVVVGRDPPTDLAVIRIEADGEVFPHLALGIRTNHSVTAGIVSAKGRVLGGDYQDFIQTDAAINPGNSGGPLVSLDGSLVGVNTMIQVAGAPGNIGLGFAIPSNLVRRVYDELASEGQVIRGWLGVAVQPMDAETAKAFDLDESVRGAIITDYSGEDSPAAMAGLKYADVIVRFNGRPIENSTDLQFAVADARPDEPATVEILRDGALRSVEVTLGQRDFEEAAPLLAEAAPPAPPDPPEPAGRLGIVGDTLEGELADQLRADFPGVVVRRVIPGGIAHQAGIQPGFVITDVAGRPIENVGDLREALSGIEAGDTFPIWMARAASPGEWQRTFVIVEAPE</sequence>
<dbReference type="CDD" id="cd10839">
    <property type="entry name" value="cpPDZ1_DegP-like"/>
    <property type="match status" value="1"/>
</dbReference>
<evidence type="ECO:0000259" key="6">
    <source>
        <dbReference type="PROSITE" id="PS50106"/>
    </source>
</evidence>
<comment type="similarity">
    <text evidence="1">Belongs to the peptidase S1C family.</text>
</comment>
<dbReference type="PANTHER" id="PTHR22939:SF129">
    <property type="entry name" value="SERINE PROTEASE HTRA2, MITOCHONDRIAL"/>
    <property type="match status" value="1"/>
</dbReference>
<dbReference type="GO" id="GO:0006508">
    <property type="term" value="P:proteolysis"/>
    <property type="evidence" value="ECO:0007669"/>
    <property type="project" value="UniProtKB-KW"/>
</dbReference>
<comment type="caution">
    <text evidence="7">The sequence shown here is derived from an EMBL/GenBank/DDBJ whole genome shotgun (WGS) entry which is preliminary data.</text>
</comment>
<dbReference type="AlphaFoldDB" id="A0AA35QVU0"/>
<keyword evidence="2" id="KW-0645">Protease</keyword>
<dbReference type="SUPFAM" id="SSF50494">
    <property type="entry name" value="Trypsin-like serine proteases"/>
    <property type="match status" value="1"/>
</dbReference>
<dbReference type="Gene3D" id="2.40.10.120">
    <property type="match status" value="1"/>
</dbReference>
<dbReference type="Gene3D" id="2.30.42.10">
    <property type="match status" value="2"/>
</dbReference>
<evidence type="ECO:0000256" key="3">
    <source>
        <dbReference type="ARBA" id="ARBA00022801"/>
    </source>
</evidence>
<evidence type="ECO:0000313" key="7">
    <source>
        <dbReference type="EMBL" id="CAI7994187.1"/>
    </source>
</evidence>
<dbReference type="InterPro" id="IPR001478">
    <property type="entry name" value="PDZ"/>
</dbReference>
<dbReference type="EMBL" id="CASHTH010000207">
    <property type="protein sequence ID" value="CAI7994187.1"/>
    <property type="molecule type" value="Genomic_DNA"/>
</dbReference>
<evidence type="ECO:0000256" key="5">
    <source>
        <dbReference type="SAM" id="SignalP"/>
    </source>
</evidence>
<dbReference type="Pfam" id="PF13180">
    <property type="entry name" value="PDZ_2"/>
    <property type="match status" value="1"/>
</dbReference>